<dbReference type="eggNOG" id="COG0456">
    <property type="taxonomic scope" value="Bacteria"/>
</dbReference>
<dbReference type="InterPro" id="IPR050832">
    <property type="entry name" value="Bact_Acetyltransf"/>
</dbReference>
<dbReference type="InterPro" id="IPR000182">
    <property type="entry name" value="GNAT_dom"/>
</dbReference>
<evidence type="ECO:0000256" key="1">
    <source>
        <dbReference type="ARBA" id="ARBA00022679"/>
    </source>
</evidence>
<dbReference type="Proteomes" id="UP000005950">
    <property type="component" value="Unassembled WGS sequence"/>
</dbReference>
<gene>
    <name evidence="4" type="ORF">HOLDEFILI_03976</name>
</gene>
<dbReference type="STRING" id="545696.HOLDEFILI_03976"/>
<accession>B9YDQ3</accession>
<proteinExistence type="predicted"/>
<feature type="domain" description="N-acetyltransferase" evidence="3">
    <location>
        <begin position="2"/>
        <end position="148"/>
    </location>
</feature>
<dbReference type="Pfam" id="PF00583">
    <property type="entry name" value="Acetyltransf_1"/>
    <property type="match status" value="1"/>
</dbReference>
<dbReference type="PANTHER" id="PTHR43877">
    <property type="entry name" value="AMINOALKYLPHOSPHONATE N-ACETYLTRANSFERASE-RELATED-RELATED"/>
    <property type="match status" value="1"/>
</dbReference>
<dbReference type="GO" id="GO:0016747">
    <property type="term" value="F:acyltransferase activity, transferring groups other than amino-acyl groups"/>
    <property type="evidence" value="ECO:0007669"/>
    <property type="project" value="InterPro"/>
</dbReference>
<keyword evidence="2" id="KW-0012">Acyltransferase</keyword>
<reference evidence="4 5" key="2">
    <citation type="submission" date="2009-02" db="EMBL/GenBank/DDBJ databases">
        <title>Draft genome sequence of Holdemania filiformis DSM 12042.</title>
        <authorList>
            <person name="Sudarsanam P."/>
            <person name="Ley R."/>
            <person name="Guruge J."/>
            <person name="Turnbaugh P.J."/>
            <person name="Mahowald M."/>
            <person name="Liep D."/>
            <person name="Gordon J."/>
        </authorList>
    </citation>
    <scope>NUCLEOTIDE SEQUENCE [LARGE SCALE GENOMIC DNA]</scope>
    <source>
        <strain evidence="4 5">DSM 12042</strain>
    </source>
</reference>
<comment type="caution">
    <text evidence="4">The sequence shown here is derived from an EMBL/GenBank/DDBJ whole genome shotgun (WGS) entry which is preliminary data.</text>
</comment>
<dbReference type="CDD" id="cd04301">
    <property type="entry name" value="NAT_SF"/>
    <property type="match status" value="1"/>
</dbReference>
<dbReference type="PROSITE" id="PS51186">
    <property type="entry name" value="GNAT"/>
    <property type="match status" value="1"/>
</dbReference>
<dbReference type="AlphaFoldDB" id="B9YDQ3"/>
<sequence>MIQIREAKAEDQNEVARLIEQLEEAPVHREALNAVYQENLNNPQIAYQIALSEGKICGFVSVHIQKLLHHTAPIAEIQELVVDEKCRGQGVGKLLFGKAKEIAAKAGCPQLECACNQRRTASHVFYKKQGMTCRHFKFTLPLHSETEE</sequence>
<reference evidence="4 5" key="1">
    <citation type="submission" date="2008-12" db="EMBL/GenBank/DDBJ databases">
        <authorList>
            <person name="Fulton L."/>
            <person name="Clifton S."/>
            <person name="Fulton B."/>
            <person name="Xu J."/>
            <person name="Minx P."/>
            <person name="Pepin K.H."/>
            <person name="Johnson M."/>
            <person name="Bhonagiri V."/>
            <person name="Nash W.E."/>
            <person name="Mardis E.R."/>
            <person name="Wilson R.K."/>
        </authorList>
    </citation>
    <scope>NUCLEOTIDE SEQUENCE [LARGE SCALE GENOMIC DNA]</scope>
    <source>
        <strain evidence="4 5">DSM 12042</strain>
    </source>
</reference>
<dbReference type="EMBL" id="ACCF01000249">
    <property type="protein sequence ID" value="EEF65897.1"/>
    <property type="molecule type" value="Genomic_DNA"/>
</dbReference>
<evidence type="ECO:0000313" key="4">
    <source>
        <dbReference type="EMBL" id="EEF65897.1"/>
    </source>
</evidence>
<evidence type="ECO:0000313" key="5">
    <source>
        <dbReference type="Proteomes" id="UP000005950"/>
    </source>
</evidence>
<dbReference type="PANTHER" id="PTHR43877:SF2">
    <property type="entry name" value="AMINOALKYLPHOSPHONATE N-ACETYLTRANSFERASE-RELATED"/>
    <property type="match status" value="1"/>
</dbReference>
<evidence type="ECO:0000256" key="2">
    <source>
        <dbReference type="ARBA" id="ARBA00023315"/>
    </source>
</evidence>
<dbReference type="HOGENOM" id="CLU_013985_34_6_9"/>
<organism evidence="4 5">
    <name type="scientific">Holdemania filiformis DSM 12042</name>
    <dbReference type="NCBI Taxonomy" id="545696"/>
    <lineage>
        <taxon>Bacteria</taxon>
        <taxon>Bacillati</taxon>
        <taxon>Bacillota</taxon>
        <taxon>Erysipelotrichia</taxon>
        <taxon>Erysipelotrichales</taxon>
        <taxon>Erysipelotrichaceae</taxon>
        <taxon>Holdemania</taxon>
    </lineage>
</organism>
<dbReference type="RefSeq" id="WP_006061113.1">
    <property type="nucleotide sequence ID" value="NZ_GG657562.1"/>
</dbReference>
<dbReference type="SUPFAM" id="SSF55729">
    <property type="entry name" value="Acyl-CoA N-acyltransferases (Nat)"/>
    <property type="match status" value="1"/>
</dbReference>
<keyword evidence="1 4" id="KW-0808">Transferase</keyword>
<dbReference type="Gene3D" id="3.40.630.30">
    <property type="match status" value="1"/>
</dbReference>
<protein>
    <submittedName>
        <fullName evidence="4">Acetyltransferase, GNAT family</fullName>
    </submittedName>
</protein>
<evidence type="ECO:0000259" key="3">
    <source>
        <dbReference type="PROSITE" id="PS51186"/>
    </source>
</evidence>
<name>B9YDQ3_9FIRM</name>
<dbReference type="InterPro" id="IPR016181">
    <property type="entry name" value="Acyl_CoA_acyltransferase"/>
</dbReference>